<sequence length="347" mass="38625">MEVTDRSEQGNGTFNESVVDSIATPVVPLMSHTELQVALTCIFSLAIPVCIFGLCSNVVNIIVFYRMGFSIPTNISLFCLAIADWLTLAITTVVVFGEHPALQNANLIMSMRDVNFTIAVAYPGVSAMGSWITAVINVERACCIAFPMKVKRIFTRKTVVCLIVGMVIYQIVSGLPRSFAMTLKMITSPVTNRTIVVLIDMDQGVLLQSFFFSYSIPTFLCFSIVVVGTIFLVRKFKQSRQMRASMTRTEKESDKISDKDLILIRSVIFICVVYIIGVTPNILISIASGIHPRMKMNDPYFGYFANALVAIGNFFQAISCSVNIFLYFRMGSRFKKTVKQIFLCNSN</sequence>
<keyword evidence="4 5" id="KW-0472">Membrane</keyword>
<feature type="domain" description="G-protein coupled receptors family 1 profile" evidence="6">
    <location>
        <begin position="56"/>
        <end position="327"/>
    </location>
</feature>
<keyword evidence="3 5" id="KW-1133">Transmembrane helix</keyword>
<evidence type="ECO:0000256" key="5">
    <source>
        <dbReference type="SAM" id="Phobius"/>
    </source>
</evidence>
<keyword evidence="2 5" id="KW-0812">Transmembrane</keyword>
<feature type="transmembrane region" description="Helical" evidence="5">
    <location>
        <begin position="211"/>
        <end position="233"/>
    </location>
</feature>
<evidence type="ECO:0000256" key="3">
    <source>
        <dbReference type="ARBA" id="ARBA00022989"/>
    </source>
</evidence>
<feature type="transmembrane region" description="Helical" evidence="5">
    <location>
        <begin position="77"/>
        <end position="96"/>
    </location>
</feature>
<name>A0AAE1B547_9GAST</name>
<evidence type="ECO:0000256" key="2">
    <source>
        <dbReference type="ARBA" id="ARBA00022692"/>
    </source>
</evidence>
<gene>
    <name evidence="7" type="ORF">RRG08_053208</name>
</gene>
<dbReference type="InterPro" id="IPR017452">
    <property type="entry name" value="GPCR_Rhodpsn_7TM"/>
</dbReference>
<dbReference type="EMBL" id="JAWDGP010000552">
    <property type="protein sequence ID" value="KAK3799579.1"/>
    <property type="molecule type" value="Genomic_DNA"/>
</dbReference>
<comment type="subcellular location">
    <subcellularLocation>
        <location evidence="1">Membrane</location>
    </subcellularLocation>
</comment>
<organism evidence="7 8">
    <name type="scientific">Elysia crispata</name>
    <name type="common">lettuce slug</name>
    <dbReference type="NCBI Taxonomy" id="231223"/>
    <lineage>
        <taxon>Eukaryota</taxon>
        <taxon>Metazoa</taxon>
        <taxon>Spiralia</taxon>
        <taxon>Lophotrochozoa</taxon>
        <taxon>Mollusca</taxon>
        <taxon>Gastropoda</taxon>
        <taxon>Heterobranchia</taxon>
        <taxon>Euthyneura</taxon>
        <taxon>Panpulmonata</taxon>
        <taxon>Sacoglossa</taxon>
        <taxon>Placobranchoidea</taxon>
        <taxon>Plakobranchidae</taxon>
        <taxon>Elysia</taxon>
    </lineage>
</organism>
<dbReference type="SUPFAM" id="SSF81321">
    <property type="entry name" value="Family A G protein-coupled receptor-like"/>
    <property type="match status" value="1"/>
</dbReference>
<comment type="caution">
    <text evidence="7">The sequence shown here is derived from an EMBL/GenBank/DDBJ whole genome shotgun (WGS) entry which is preliminary data.</text>
</comment>
<feature type="transmembrane region" description="Helical" evidence="5">
    <location>
        <begin position="37"/>
        <end position="65"/>
    </location>
</feature>
<dbReference type="GO" id="GO:0016020">
    <property type="term" value="C:membrane"/>
    <property type="evidence" value="ECO:0007669"/>
    <property type="project" value="UniProtKB-SubCell"/>
</dbReference>
<evidence type="ECO:0000256" key="4">
    <source>
        <dbReference type="ARBA" id="ARBA00023136"/>
    </source>
</evidence>
<dbReference type="Pfam" id="PF10324">
    <property type="entry name" value="7TM_GPCR_Srw"/>
    <property type="match status" value="1"/>
</dbReference>
<proteinExistence type="predicted"/>
<dbReference type="Gene3D" id="1.20.1070.10">
    <property type="entry name" value="Rhodopsin 7-helix transmembrane proteins"/>
    <property type="match status" value="1"/>
</dbReference>
<protein>
    <recommendedName>
        <fullName evidence="6">G-protein coupled receptors family 1 profile domain-containing protein</fullName>
    </recommendedName>
</protein>
<keyword evidence="8" id="KW-1185">Reference proteome</keyword>
<feature type="transmembrane region" description="Helical" evidence="5">
    <location>
        <begin position="159"/>
        <end position="179"/>
    </location>
</feature>
<feature type="transmembrane region" description="Helical" evidence="5">
    <location>
        <begin position="116"/>
        <end position="138"/>
    </location>
</feature>
<dbReference type="AlphaFoldDB" id="A0AAE1B547"/>
<feature type="transmembrane region" description="Helical" evidence="5">
    <location>
        <begin position="303"/>
        <end position="328"/>
    </location>
</feature>
<evidence type="ECO:0000313" key="7">
    <source>
        <dbReference type="EMBL" id="KAK3799579.1"/>
    </source>
</evidence>
<dbReference type="GO" id="GO:0008528">
    <property type="term" value="F:G protein-coupled peptide receptor activity"/>
    <property type="evidence" value="ECO:0007669"/>
    <property type="project" value="InterPro"/>
</dbReference>
<evidence type="ECO:0000259" key="6">
    <source>
        <dbReference type="PROSITE" id="PS50262"/>
    </source>
</evidence>
<dbReference type="PANTHER" id="PTHR46641">
    <property type="entry name" value="FMRFAMIDE RECEPTOR-RELATED"/>
    <property type="match status" value="1"/>
</dbReference>
<accession>A0AAE1B547</accession>
<evidence type="ECO:0000313" key="8">
    <source>
        <dbReference type="Proteomes" id="UP001283361"/>
    </source>
</evidence>
<dbReference type="Proteomes" id="UP001283361">
    <property type="component" value="Unassembled WGS sequence"/>
</dbReference>
<feature type="transmembrane region" description="Helical" evidence="5">
    <location>
        <begin position="262"/>
        <end position="283"/>
    </location>
</feature>
<reference evidence="7" key="1">
    <citation type="journal article" date="2023" name="G3 (Bethesda)">
        <title>A reference genome for the long-term kleptoplast-retaining sea slug Elysia crispata morphotype clarki.</title>
        <authorList>
            <person name="Eastman K.E."/>
            <person name="Pendleton A.L."/>
            <person name="Shaikh M.A."/>
            <person name="Suttiyut T."/>
            <person name="Ogas R."/>
            <person name="Tomko P."/>
            <person name="Gavelis G."/>
            <person name="Widhalm J.R."/>
            <person name="Wisecaver J.H."/>
        </authorList>
    </citation>
    <scope>NUCLEOTIDE SEQUENCE</scope>
    <source>
        <strain evidence="7">ECLA1</strain>
    </source>
</reference>
<dbReference type="PROSITE" id="PS50262">
    <property type="entry name" value="G_PROTEIN_RECEP_F1_2"/>
    <property type="match status" value="1"/>
</dbReference>
<dbReference type="InterPro" id="IPR052954">
    <property type="entry name" value="GPCR-Ligand_Int"/>
</dbReference>
<evidence type="ECO:0000256" key="1">
    <source>
        <dbReference type="ARBA" id="ARBA00004370"/>
    </source>
</evidence>
<dbReference type="InterPro" id="IPR019427">
    <property type="entry name" value="7TM_GPCR_serpentine_rcpt_Srw"/>
</dbReference>
<dbReference type="PANTHER" id="PTHR46641:SF2">
    <property type="entry name" value="FMRFAMIDE RECEPTOR"/>
    <property type="match status" value="1"/>
</dbReference>